<dbReference type="InterPro" id="IPR050229">
    <property type="entry name" value="GlpE_sulfurtransferase"/>
</dbReference>
<organism evidence="2 3">
    <name type="scientific">Variovorax paradoxus</name>
    <dbReference type="NCBI Taxonomy" id="34073"/>
    <lineage>
        <taxon>Bacteria</taxon>
        <taxon>Pseudomonadati</taxon>
        <taxon>Pseudomonadota</taxon>
        <taxon>Betaproteobacteria</taxon>
        <taxon>Burkholderiales</taxon>
        <taxon>Comamonadaceae</taxon>
        <taxon>Variovorax</taxon>
    </lineage>
</organism>
<dbReference type="SMART" id="SM00450">
    <property type="entry name" value="RHOD"/>
    <property type="match status" value="1"/>
</dbReference>
<evidence type="ECO:0000313" key="2">
    <source>
        <dbReference type="EMBL" id="QFZ84128.1"/>
    </source>
</evidence>
<dbReference type="AlphaFoldDB" id="A0A5Q0M4G3"/>
<feature type="domain" description="Rhodanese" evidence="1">
    <location>
        <begin position="18"/>
        <end position="115"/>
    </location>
</feature>
<gene>
    <name evidence="2" type="ORF">GFK26_15880</name>
</gene>
<dbReference type="RefSeq" id="WP_070062458.1">
    <property type="nucleotide sequence ID" value="NZ_CP045644.1"/>
</dbReference>
<dbReference type="EMBL" id="CP045644">
    <property type="protein sequence ID" value="QFZ84128.1"/>
    <property type="molecule type" value="Genomic_DNA"/>
</dbReference>
<dbReference type="GO" id="GO:0016740">
    <property type="term" value="F:transferase activity"/>
    <property type="evidence" value="ECO:0007669"/>
    <property type="project" value="UniProtKB-KW"/>
</dbReference>
<dbReference type="InterPro" id="IPR001763">
    <property type="entry name" value="Rhodanese-like_dom"/>
</dbReference>
<dbReference type="Gene3D" id="3.40.250.10">
    <property type="entry name" value="Rhodanese-like domain"/>
    <property type="match status" value="1"/>
</dbReference>
<proteinExistence type="predicted"/>
<protein>
    <submittedName>
        <fullName evidence="2">Sulfurtransferase</fullName>
    </submittedName>
</protein>
<dbReference type="Proteomes" id="UP000326780">
    <property type="component" value="Chromosome"/>
</dbReference>
<reference evidence="2 3" key="1">
    <citation type="submission" date="2019-10" db="EMBL/GenBank/DDBJ databases">
        <title>Complete genome sequence of Variovorax paradoxus 5C-2.</title>
        <authorList>
            <person name="Gogoleva N.E."/>
            <person name="Balkin A.S."/>
        </authorList>
    </citation>
    <scope>NUCLEOTIDE SEQUENCE [LARGE SCALE GENOMIC DNA]</scope>
    <source>
        <strain evidence="2 3">5C-2</strain>
    </source>
</reference>
<evidence type="ECO:0000259" key="1">
    <source>
        <dbReference type="PROSITE" id="PS50206"/>
    </source>
</evidence>
<evidence type="ECO:0000313" key="3">
    <source>
        <dbReference type="Proteomes" id="UP000326780"/>
    </source>
</evidence>
<sequence length="117" mass="12478">MIDQVRPADLAAWFAQDADAAPVLLDVREPWELQTASVAPQGFTLVAIPMNEIPGRLAELAAGDGQPAPRIACLCHHGARSQRVAAFLHQNGFDSLANVAGGIDAWSAQHDPSVPRY</sequence>
<keyword evidence="2" id="KW-0808">Transferase</keyword>
<dbReference type="InterPro" id="IPR036873">
    <property type="entry name" value="Rhodanese-like_dom_sf"/>
</dbReference>
<dbReference type="PROSITE" id="PS50206">
    <property type="entry name" value="RHODANESE_3"/>
    <property type="match status" value="1"/>
</dbReference>
<dbReference type="PANTHER" id="PTHR43031:SF17">
    <property type="entry name" value="SULFURTRANSFERASE YTWF-RELATED"/>
    <property type="match status" value="1"/>
</dbReference>
<name>A0A5Q0M4G3_VARPD</name>
<dbReference type="SUPFAM" id="SSF52821">
    <property type="entry name" value="Rhodanese/Cell cycle control phosphatase"/>
    <property type="match status" value="1"/>
</dbReference>
<dbReference type="Pfam" id="PF00581">
    <property type="entry name" value="Rhodanese"/>
    <property type="match status" value="1"/>
</dbReference>
<accession>A0A5Q0M4G3</accession>
<dbReference type="PANTHER" id="PTHR43031">
    <property type="entry name" value="FAD-DEPENDENT OXIDOREDUCTASE"/>
    <property type="match status" value="1"/>
</dbReference>